<dbReference type="GO" id="GO:0008732">
    <property type="term" value="F:L-allo-threonine aldolase activity"/>
    <property type="evidence" value="ECO:0007669"/>
    <property type="project" value="RHEA"/>
</dbReference>
<dbReference type="Gene3D" id="3.90.1150.10">
    <property type="entry name" value="Aspartate Aminotransferase, domain 1"/>
    <property type="match status" value="1"/>
</dbReference>
<evidence type="ECO:0000256" key="2">
    <source>
        <dbReference type="ARBA" id="ARBA00006966"/>
    </source>
</evidence>
<dbReference type="PANTHER" id="PTHR48097:SF5">
    <property type="entry name" value="LOW SPECIFICITY L-THREONINE ALDOLASE"/>
    <property type="match status" value="1"/>
</dbReference>
<evidence type="ECO:0000256" key="3">
    <source>
        <dbReference type="ARBA" id="ARBA00011881"/>
    </source>
</evidence>
<dbReference type="SUPFAM" id="SSF53383">
    <property type="entry name" value="PLP-dependent transferases"/>
    <property type="match status" value="1"/>
</dbReference>
<comment type="function">
    <text evidence="5">Catalyzes the cleavage of L-allo-threonine and L-threonine to glycine and acetaldehyde.</text>
</comment>
<comment type="catalytic activity">
    <reaction evidence="5">
        <text>L-allo-threonine = acetaldehyde + glycine</text>
        <dbReference type="Rhea" id="RHEA:26209"/>
        <dbReference type="ChEBI" id="CHEBI:15343"/>
        <dbReference type="ChEBI" id="CHEBI:57305"/>
        <dbReference type="ChEBI" id="CHEBI:58585"/>
        <dbReference type="EC" id="4.1.2.48"/>
    </reaction>
</comment>
<sequence>MNFLSDTTAPAHPAVLDAVAAANSGFAPSYGADAVCARVKARLCEIFETDLEVLFTTSGTASNALALSVLCPPDAMVLCHDEAHIHRDERGAPEFFTGGGKLLPLKGQHAKIGIETLQTTLAEWPSGFVHTTPPAVLSLSQLNESGCTYPVDEIAALARAAHGRDMTVHMDGARFANALVSLGCTPAEMTWKAGVDALCLGATKNGAMMAEAVILFPSVKDRFARLQARQKRAGHMLPKMRFVAAQFEGWLQDDLWLELARKANAMGKRISEGLAGIEGAEIVHPTQGNEVFARLEPALADRLREAGAGFYGWPDGSARFVASWCTQGEEVEALLKAARS</sequence>
<accession>A0A4S2H535</accession>
<dbReference type="PIRSF" id="PIRSF038940">
    <property type="entry name" value="Low_specificity_LTA"/>
    <property type="match status" value="1"/>
</dbReference>
<reference evidence="7 8" key="1">
    <citation type="journal article" date="2017" name="Int. J. Syst. Evol. Microbiol.">
        <title>Marinicauda algicola sp. nov., isolated from a marine red alga Rhodosorus marinus.</title>
        <authorList>
            <person name="Jeong S.E."/>
            <person name="Jeon S.H."/>
            <person name="Chun B.H."/>
            <person name="Kim D.W."/>
            <person name="Jeon C.O."/>
        </authorList>
    </citation>
    <scope>NUCLEOTIDE SEQUENCE [LARGE SCALE GENOMIC DNA]</scope>
    <source>
        <strain evidence="7 8">JCM 31718</strain>
    </source>
</reference>
<comment type="catalytic activity">
    <reaction evidence="5">
        <text>L-threonine = acetaldehyde + glycine</text>
        <dbReference type="Rhea" id="RHEA:19625"/>
        <dbReference type="ChEBI" id="CHEBI:15343"/>
        <dbReference type="ChEBI" id="CHEBI:57305"/>
        <dbReference type="ChEBI" id="CHEBI:57926"/>
        <dbReference type="EC" id="4.1.2.48"/>
    </reaction>
</comment>
<gene>
    <name evidence="7" type="ORF">E5163_02720</name>
</gene>
<evidence type="ECO:0000313" key="7">
    <source>
        <dbReference type="EMBL" id="TGY90754.1"/>
    </source>
</evidence>
<dbReference type="OrthoDB" id="9774495at2"/>
<organism evidence="7 8">
    <name type="scientific">Marinicauda algicola</name>
    <dbReference type="NCBI Taxonomy" id="2029849"/>
    <lineage>
        <taxon>Bacteria</taxon>
        <taxon>Pseudomonadati</taxon>
        <taxon>Pseudomonadota</taxon>
        <taxon>Alphaproteobacteria</taxon>
        <taxon>Maricaulales</taxon>
        <taxon>Maricaulaceae</taxon>
        <taxon>Marinicauda</taxon>
    </lineage>
</organism>
<dbReference type="InterPro" id="IPR015422">
    <property type="entry name" value="PyrdxlP-dep_Trfase_small"/>
</dbReference>
<evidence type="ECO:0000256" key="4">
    <source>
        <dbReference type="ARBA" id="ARBA00022898"/>
    </source>
</evidence>
<evidence type="ECO:0000256" key="5">
    <source>
        <dbReference type="PIRNR" id="PIRNR038940"/>
    </source>
</evidence>
<dbReference type="InterPro" id="IPR026273">
    <property type="entry name" value="Low_specificity_L-TA_bact"/>
</dbReference>
<dbReference type="EMBL" id="SRXW01000001">
    <property type="protein sequence ID" value="TGY90754.1"/>
    <property type="molecule type" value="Genomic_DNA"/>
</dbReference>
<evidence type="ECO:0000259" key="6">
    <source>
        <dbReference type="Pfam" id="PF01212"/>
    </source>
</evidence>
<dbReference type="Proteomes" id="UP000308054">
    <property type="component" value="Unassembled WGS sequence"/>
</dbReference>
<comment type="caution">
    <text evidence="7">The sequence shown here is derived from an EMBL/GenBank/DDBJ whole genome shotgun (WGS) entry which is preliminary data.</text>
</comment>
<dbReference type="EC" id="4.1.2.48" evidence="5"/>
<dbReference type="AlphaFoldDB" id="A0A4S2H535"/>
<protein>
    <recommendedName>
        <fullName evidence="5">L-threonine aldolase</fullName>
        <ecNumber evidence="5">4.1.2.48</ecNumber>
    </recommendedName>
</protein>
<comment type="cofactor">
    <cofactor evidence="1 5">
        <name>pyridoxal 5'-phosphate</name>
        <dbReference type="ChEBI" id="CHEBI:597326"/>
    </cofactor>
</comment>
<keyword evidence="8" id="KW-1185">Reference proteome</keyword>
<comment type="similarity">
    <text evidence="2 5">Belongs to the threonine aldolase family.</text>
</comment>
<evidence type="ECO:0000313" key="8">
    <source>
        <dbReference type="Proteomes" id="UP000308054"/>
    </source>
</evidence>
<proteinExistence type="inferred from homology"/>
<dbReference type="Gene3D" id="3.40.640.10">
    <property type="entry name" value="Type I PLP-dependent aspartate aminotransferase-like (Major domain)"/>
    <property type="match status" value="1"/>
</dbReference>
<evidence type="ECO:0000256" key="1">
    <source>
        <dbReference type="ARBA" id="ARBA00001933"/>
    </source>
</evidence>
<keyword evidence="4 5" id="KW-0663">Pyridoxal phosphate</keyword>
<dbReference type="GO" id="GO:0006567">
    <property type="term" value="P:L-threonine catabolic process"/>
    <property type="evidence" value="ECO:0007669"/>
    <property type="project" value="UniProtKB-UniRule"/>
</dbReference>
<dbReference type="InterPro" id="IPR015421">
    <property type="entry name" value="PyrdxlP-dep_Trfase_major"/>
</dbReference>
<dbReference type="PANTHER" id="PTHR48097">
    <property type="entry name" value="L-THREONINE ALDOLASE-RELATED"/>
    <property type="match status" value="1"/>
</dbReference>
<dbReference type="RefSeq" id="WP_135994557.1">
    <property type="nucleotide sequence ID" value="NZ_CP071057.1"/>
</dbReference>
<name>A0A4S2H535_9PROT</name>
<comment type="subunit">
    <text evidence="3">Homotetramer.</text>
</comment>
<dbReference type="InterPro" id="IPR001597">
    <property type="entry name" value="ArAA_b-elim_lyase/Thr_aldolase"/>
</dbReference>
<dbReference type="Pfam" id="PF01212">
    <property type="entry name" value="Beta_elim_lyase"/>
    <property type="match status" value="1"/>
</dbReference>
<feature type="domain" description="Aromatic amino acid beta-eliminating lyase/threonine aldolase" evidence="6">
    <location>
        <begin position="2"/>
        <end position="294"/>
    </location>
</feature>
<keyword evidence="5" id="KW-0456">Lyase</keyword>
<dbReference type="InterPro" id="IPR015424">
    <property type="entry name" value="PyrdxlP-dep_Trfase"/>
</dbReference>